<reference evidence="1 2" key="1">
    <citation type="journal article" date="2014" name="PLoS Genet.">
        <title>Phylogenetically driven sequencing of extremely halophilic archaea reveals strategies for static and dynamic osmo-response.</title>
        <authorList>
            <person name="Becker E.A."/>
            <person name="Seitzer P.M."/>
            <person name="Tritt A."/>
            <person name="Larsen D."/>
            <person name="Krusor M."/>
            <person name="Yao A.I."/>
            <person name="Wu D."/>
            <person name="Madern D."/>
            <person name="Eisen J.A."/>
            <person name="Darling A.E."/>
            <person name="Facciotti M.T."/>
        </authorList>
    </citation>
    <scope>NUCLEOTIDE SEQUENCE [LARGE SCALE GENOMIC DNA]</scope>
    <source>
        <strain evidence="1 2">DSM 12281</strain>
    </source>
</reference>
<dbReference type="SUPFAM" id="SSF52540">
    <property type="entry name" value="P-loop containing nucleoside triphosphate hydrolases"/>
    <property type="match status" value="1"/>
</dbReference>
<accession>L9ZU13</accession>
<gene>
    <name evidence="1" type="ORF">C484_13231</name>
</gene>
<name>L9ZU13_9EURY</name>
<dbReference type="Gene3D" id="3.40.50.300">
    <property type="entry name" value="P-loop containing nucleotide triphosphate hydrolases"/>
    <property type="match status" value="1"/>
</dbReference>
<proteinExistence type="predicted"/>
<dbReference type="RefSeq" id="WP_006826352.1">
    <property type="nucleotide sequence ID" value="NZ_AOIL01000048.1"/>
</dbReference>
<keyword evidence="2" id="KW-1185">Reference proteome</keyword>
<dbReference type="InterPro" id="IPR027417">
    <property type="entry name" value="P-loop_NTPase"/>
</dbReference>
<dbReference type="EMBL" id="AOIL01000048">
    <property type="protein sequence ID" value="ELY89965.1"/>
    <property type="molecule type" value="Genomic_DNA"/>
</dbReference>
<evidence type="ECO:0000313" key="2">
    <source>
        <dbReference type="Proteomes" id="UP000011648"/>
    </source>
</evidence>
<dbReference type="AlphaFoldDB" id="L9ZU13"/>
<evidence type="ECO:0000313" key="1">
    <source>
        <dbReference type="EMBL" id="ELY89965.1"/>
    </source>
</evidence>
<evidence type="ECO:0008006" key="3">
    <source>
        <dbReference type="Google" id="ProtNLM"/>
    </source>
</evidence>
<dbReference type="OrthoDB" id="28808at2157"/>
<organism evidence="1 2">
    <name type="scientific">Natrialba taiwanensis DSM 12281</name>
    <dbReference type="NCBI Taxonomy" id="1230458"/>
    <lineage>
        <taxon>Archaea</taxon>
        <taxon>Methanobacteriati</taxon>
        <taxon>Methanobacteriota</taxon>
        <taxon>Stenosarchaea group</taxon>
        <taxon>Halobacteria</taxon>
        <taxon>Halobacteriales</taxon>
        <taxon>Natrialbaceae</taxon>
        <taxon>Natrialba</taxon>
    </lineage>
</organism>
<comment type="caution">
    <text evidence="1">The sequence shown here is derived from an EMBL/GenBank/DDBJ whole genome shotgun (WGS) entry which is preliminary data.</text>
</comment>
<dbReference type="Proteomes" id="UP000011648">
    <property type="component" value="Unassembled WGS sequence"/>
</dbReference>
<dbReference type="Pfam" id="PF13671">
    <property type="entry name" value="AAA_33"/>
    <property type="match status" value="1"/>
</dbReference>
<protein>
    <recommendedName>
        <fullName evidence="3">Adenylylsulfate kinase-like kinase</fullName>
    </recommendedName>
</protein>
<dbReference type="STRING" id="1230458.C484_13231"/>
<sequence>MIVVICGPPGAGKTTLATRLRETLAARGQPTELVHSDDYSRRTYDRLYERVRDVPAGTIAIVDGTFYRRSWQTQFRTLSTVRFVHVTASLETCLERNRERDDPIDEQGVHVVYREFSEPEADVRIDTDECLADEAVARILAAMRSWEWFEGREG</sequence>
<dbReference type="PATRIC" id="fig|1230458.4.peg.2669"/>